<proteinExistence type="predicted"/>
<evidence type="ECO:0000313" key="2">
    <source>
        <dbReference type="Proteomes" id="UP000798662"/>
    </source>
</evidence>
<evidence type="ECO:0000313" key="1">
    <source>
        <dbReference type="EMBL" id="KAK1862292.1"/>
    </source>
</evidence>
<dbReference type="EMBL" id="CM020618">
    <property type="protein sequence ID" value="KAK1862292.1"/>
    <property type="molecule type" value="Genomic_DNA"/>
</dbReference>
<sequence>MRAYTLLCRALLTLCVLAVTPSACLSQSTGTPGTPTNLRVSGARLVWTQPTSGASARGWNVYLNDAYKTTVTSAAYTLPAGEGAGNTYYVVAFDYTPGTPNFSAKSARYTIPAATGGGSSTTSALLARPRTLLWSDEFSGAANSRANPAKWTYWTPAAPHRTGYLTADHAFHDGAGHLVMQAVVRNNRAEMSYLRSFDDVSPTWMEGFPKANDFLLDPAPGPLYIETAVKFSGAAQAFRAWWAFWFMGPNWPQQGYANYDGNPATGTEVDAFEFVPDVSPYGWNMAIYKAQDGGLRPGGRSFSVENGRQFLSSDGQVGSVNLMDGRYHTIGVYYSTVRYVVYIDGVPAWDVKDAGAVAQWVTRGKKNGIRMTWEADDGNVWGAADRPGETFVSRGTDARVLIDYVRVSRPPPSSNAYAAAVGATIPRGQARLAADRAAALPDALVMCVASAGVF</sequence>
<gene>
    <name evidence="1" type="ORF">I4F81_004866</name>
</gene>
<protein>
    <submittedName>
        <fullName evidence="1">Uncharacterized protein</fullName>
    </submittedName>
</protein>
<organism evidence="1 2">
    <name type="scientific">Pyropia yezoensis</name>
    <name type="common">Susabi-nori</name>
    <name type="synonym">Porphyra yezoensis</name>
    <dbReference type="NCBI Taxonomy" id="2788"/>
    <lineage>
        <taxon>Eukaryota</taxon>
        <taxon>Rhodophyta</taxon>
        <taxon>Bangiophyceae</taxon>
        <taxon>Bangiales</taxon>
        <taxon>Bangiaceae</taxon>
        <taxon>Pyropia</taxon>
    </lineage>
</organism>
<keyword evidence="2" id="KW-1185">Reference proteome</keyword>
<accession>A0ACC3BWK1</accession>
<name>A0ACC3BWK1_PYRYE</name>
<dbReference type="Proteomes" id="UP000798662">
    <property type="component" value="Chromosome 1"/>
</dbReference>
<comment type="caution">
    <text evidence="1">The sequence shown here is derived from an EMBL/GenBank/DDBJ whole genome shotgun (WGS) entry which is preliminary data.</text>
</comment>
<reference evidence="1" key="1">
    <citation type="submission" date="2019-11" db="EMBL/GenBank/DDBJ databases">
        <title>Nori genome reveals adaptations in red seaweeds to the harsh intertidal environment.</title>
        <authorList>
            <person name="Wang D."/>
            <person name="Mao Y."/>
        </authorList>
    </citation>
    <scope>NUCLEOTIDE SEQUENCE</scope>
    <source>
        <tissue evidence="1">Gametophyte</tissue>
    </source>
</reference>